<dbReference type="RefSeq" id="WP_307207508.1">
    <property type="nucleotide sequence ID" value="NZ_JAUSSU010000012.1"/>
</dbReference>
<evidence type="ECO:0000256" key="1">
    <source>
        <dbReference type="SAM" id="MobiDB-lite"/>
    </source>
</evidence>
<proteinExistence type="predicted"/>
<evidence type="ECO:0000313" key="3">
    <source>
        <dbReference type="EMBL" id="MDQ0115666.1"/>
    </source>
</evidence>
<dbReference type="PROSITE" id="PS51257">
    <property type="entry name" value="PROKAR_LIPOPROTEIN"/>
    <property type="match status" value="1"/>
</dbReference>
<dbReference type="EMBL" id="JAUSSU010000012">
    <property type="protein sequence ID" value="MDQ0115666.1"/>
    <property type="molecule type" value="Genomic_DNA"/>
</dbReference>
<evidence type="ECO:0000313" key="4">
    <source>
        <dbReference type="Proteomes" id="UP001229346"/>
    </source>
</evidence>
<organism evidence="3 4">
    <name type="scientific">Paenibacillus harenae</name>
    <dbReference type="NCBI Taxonomy" id="306543"/>
    <lineage>
        <taxon>Bacteria</taxon>
        <taxon>Bacillati</taxon>
        <taxon>Bacillota</taxon>
        <taxon>Bacilli</taxon>
        <taxon>Bacillales</taxon>
        <taxon>Paenibacillaceae</taxon>
        <taxon>Paenibacillus</taxon>
    </lineage>
</organism>
<name>A0ABT9U7P5_PAEHA</name>
<evidence type="ECO:0000256" key="2">
    <source>
        <dbReference type="SAM" id="SignalP"/>
    </source>
</evidence>
<keyword evidence="2" id="KW-0732">Signal</keyword>
<protein>
    <submittedName>
        <fullName evidence="3">Uncharacterized protein</fullName>
    </submittedName>
</protein>
<feature type="signal peptide" evidence="2">
    <location>
        <begin position="1"/>
        <end position="21"/>
    </location>
</feature>
<reference evidence="3 4" key="1">
    <citation type="submission" date="2023-07" db="EMBL/GenBank/DDBJ databases">
        <title>Sorghum-associated microbial communities from plants grown in Nebraska, USA.</title>
        <authorList>
            <person name="Schachtman D."/>
        </authorList>
    </citation>
    <scope>NUCLEOTIDE SEQUENCE [LARGE SCALE GENOMIC DNA]</scope>
    <source>
        <strain evidence="3 4">CC482</strain>
    </source>
</reference>
<accession>A0ABT9U7P5</accession>
<sequence>MKKLMFSIALFALLIGCSANGGDPDNTGGSPVASPVPTNDNDNQANQGGDEQNGDHAAATSQEAADAVVRALKDKDLTKLAAVIHPEKGLLFSPYAHIDQATALVFQKDELPDLTDATVRTWGVHDGSGDPIELTFAQYYDKFVYDKPFIDAESVGQDEILGHGNTIVNIDEVFPNSYIVDYHFSGFDKQYEGMDWESLILVLEQHEGFWYVSAVVHSQWTI</sequence>
<comment type="caution">
    <text evidence="3">The sequence shown here is derived from an EMBL/GenBank/DDBJ whole genome shotgun (WGS) entry which is preliminary data.</text>
</comment>
<feature type="compositionally biased region" description="Low complexity" evidence="1">
    <location>
        <begin position="39"/>
        <end position="50"/>
    </location>
</feature>
<keyword evidence="4" id="KW-1185">Reference proteome</keyword>
<feature type="region of interest" description="Disordered" evidence="1">
    <location>
        <begin position="25"/>
        <end position="62"/>
    </location>
</feature>
<feature type="chain" id="PRO_5045566294" evidence="2">
    <location>
        <begin position="22"/>
        <end position="222"/>
    </location>
</feature>
<gene>
    <name evidence="3" type="ORF">J2T15_005133</name>
</gene>
<dbReference type="Proteomes" id="UP001229346">
    <property type="component" value="Unassembled WGS sequence"/>
</dbReference>